<gene>
    <name evidence="3" type="ORF">DGD08_08880</name>
</gene>
<dbReference type="PANTHER" id="PTHR33608">
    <property type="entry name" value="BLL2464 PROTEIN"/>
    <property type="match status" value="1"/>
</dbReference>
<dbReference type="CDD" id="cd00198">
    <property type="entry name" value="vWFA"/>
    <property type="match status" value="1"/>
</dbReference>
<dbReference type="SMART" id="SM00327">
    <property type="entry name" value="VWA"/>
    <property type="match status" value="1"/>
</dbReference>
<evidence type="ECO:0000313" key="3">
    <source>
        <dbReference type="EMBL" id="HCT57310.1"/>
    </source>
</evidence>
<feature type="domain" description="VWFA" evidence="2">
    <location>
        <begin position="76"/>
        <end position="236"/>
    </location>
</feature>
<evidence type="ECO:0000259" key="2">
    <source>
        <dbReference type="SMART" id="SM00327"/>
    </source>
</evidence>
<dbReference type="Pfam" id="PF01882">
    <property type="entry name" value="DUF58"/>
    <property type="match status" value="1"/>
</dbReference>
<dbReference type="InterPro" id="IPR036465">
    <property type="entry name" value="vWFA_dom_sf"/>
</dbReference>
<dbReference type="Proteomes" id="UP000264071">
    <property type="component" value="Unassembled WGS sequence"/>
</dbReference>
<protein>
    <submittedName>
        <fullName evidence="3">DUF58 domain-containing protein</fullName>
    </submittedName>
</protein>
<reference evidence="3 4" key="1">
    <citation type="journal article" date="2018" name="Nat. Biotechnol.">
        <title>A standardized bacterial taxonomy based on genome phylogeny substantially revises the tree of life.</title>
        <authorList>
            <person name="Parks D.H."/>
            <person name="Chuvochina M."/>
            <person name="Waite D.W."/>
            <person name="Rinke C."/>
            <person name="Skarshewski A."/>
            <person name="Chaumeil P.A."/>
            <person name="Hugenholtz P."/>
        </authorList>
    </citation>
    <scope>NUCLEOTIDE SEQUENCE [LARGE SCALE GENOMIC DNA]</scope>
    <source>
        <strain evidence="3">UBA8844</strain>
    </source>
</reference>
<dbReference type="PANTHER" id="PTHR33608:SF6">
    <property type="entry name" value="BLL2464 PROTEIN"/>
    <property type="match status" value="1"/>
</dbReference>
<organism evidence="3 4">
    <name type="scientific">Gemmatimonas aurantiaca</name>
    <dbReference type="NCBI Taxonomy" id="173480"/>
    <lineage>
        <taxon>Bacteria</taxon>
        <taxon>Pseudomonadati</taxon>
        <taxon>Gemmatimonadota</taxon>
        <taxon>Gemmatimonadia</taxon>
        <taxon>Gemmatimonadales</taxon>
        <taxon>Gemmatimonadaceae</taxon>
        <taxon>Gemmatimonas</taxon>
    </lineage>
</organism>
<dbReference type="AlphaFoldDB" id="A0A3D4V873"/>
<dbReference type="EMBL" id="DPIY01000008">
    <property type="protein sequence ID" value="HCT57310.1"/>
    <property type="molecule type" value="Genomic_DNA"/>
</dbReference>
<accession>A0A3D4V873</accession>
<evidence type="ECO:0000313" key="4">
    <source>
        <dbReference type="Proteomes" id="UP000264071"/>
    </source>
</evidence>
<evidence type="ECO:0000256" key="1">
    <source>
        <dbReference type="SAM" id="MobiDB-lite"/>
    </source>
</evidence>
<feature type="region of interest" description="Disordered" evidence="1">
    <location>
        <begin position="291"/>
        <end position="322"/>
    </location>
</feature>
<sequence>MAPADVLRQVRRIEVRTRRLVDSRFAGEYRSLFKGQGMEFAEVREYQPGDEVRAIDWNVSARMGRPFVKRYVEERELTVMLAIDLSGSSRFGTRARFKHDLAIEMAGVLSLAAVRNNDRVGLMLFSDRVEHALPARKGRKHALRLIRDLLTVTPAGRGTSMTAMVDRMMRLLPHRSVIFLASDFLADDLERPLARLAQRHDVIAVTLEDPAERELPDIGPARLEDPESGEIVEIDTSHPQVRRAFATRVAAEDESRRKLFGRLGLDEIVVHTEFGYVDALLAFFRARSRRPHGAVRTGPRGTLGDAALMEPGPAQARPARVR</sequence>
<name>A0A3D4V873_9BACT</name>
<comment type="caution">
    <text evidence="3">The sequence shown here is derived from an EMBL/GenBank/DDBJ whole genome shotgun (WGS) entry which is preliminary data.</text>
</comment>
<dbReference type="InterPro" id="IPR002881">
    <property type="entry name" value="DUF58"/>
</dbReference>
<proteinExistence type="predicted"/>
<dbReference type="SUPFAM" id="SSF53300">
    <property type="entry name" value="vWA-like"/>
    <property type="match status" value="1"/>
</dbReference>
<dbReference type="Gene3D" id="3.40.50.410">
    <property type="entry name" value="von Willebrand factor, type A domain"/>
    <property type="match status" value="1"/>
</dbReference>
<dbReference type="InterPro" id="IPR002035">
    <property type="entry name" value="VWF_A"/>
</dbReference>